<feature type="transmembrane region" description="Helical" evidence="1">
    <location>
        <begin position="161"/>
        <end position="185"/>
    </location>
</feature>
<organism evidence="3 4">
    <name type="scientific">Vitrella brassicaformis (strain CCMP3155)</name>
    <dbReference type="NCBI Taxonomy" id="1169540"/>
    <lineage>
        <taxon>Eukaryota</taxon>
        <taxon>Sar</taxon>
        <taxon>Alveolata</taxon>
        <taxon>Colpodellida</taxon>
        <taxon>Vitrellaceae</taxon>
        <taxon>Vitrella</taxon>
    </lineage>
</organism>
<feature type="transmembrane region" description="Helical" evidence="1">
    <location>
        <begin position="216"/>
        <end position="238"/>
    </location>
</feature>
<evidence type="ECO:0008006" key="5">
    <source>
        <dbReference type="Google" id="ProtNLM"/>
    </source>
</evidence>
<dbReference type="InParanoid" id="A0A0G4F3Q8"/>
<feature type="signal peptide" evidence="2">
    <location>
        <begin position="1"/>
        <end position="20"/>
    </location>
</feature>
<dbReference type="AlphaFoldDB" id="A0A0G4F3Q8"/>
<evidence type="ECO:0000256" key="2">
    <source>
        <dbReference type="SAM" id="SignalP"/>
    </source>
</evidence>
<dbReference type="Proteomes" id="UP000041254">
    <property type="component" value="Unassembled WGS sequence"/>
</dbReference>
<feature type="transmembrane region" description="Helical" evidence="1">
    <location>
        <begin position="250"/>
        <end position="271"/>
    </location>
</feature>
<feature type="transmembrane region" description="Helical" evidence="1">
    <location>
        <begin position="96"/>
        <end position="115"/>
    </location>
</feature>
<reference evidence="3 4" key="1">
    <citation type="submission" date="2014-11" db="EMBL/GenBank/DDBJ databases">
        <authorList>
            <person name="Zhu J."/>
            <person name="Qi W."/>
            <person name="Song R."/>
        </authorList>
    </citation>
    <scope>NUCLEOTIDE SEQUENCE [LARGE SCALE GENOMIC DNA]</scope>
</reference>
<keyword evidence="1" id="KW-1133">Transmembrane helix</keyword>
<evidence type="ECO:0000313" key="3">
    <source>
        <dbReference type="EMBL" id="CEM06470.1"/>
    </source>
</evidence>
<evidence type="ECO:0000313" key="4">
    <source>
        <dbReference type="Proteomes" id="UP000041254"/>
    </source>
</evidence>
<keyword evidence="1" id="KW-0472">Membrane</keyword>
<proteinExistence type="predicted"/>
<feature type="transmembrane region" description="Helical" evidence="1">
    <location>
        <begin position="344"/>
        <end position="364"/>
    </location>
</feature>
<keyword evidence="4" id="KW-1185">Reference proteome</keyword>
<dbReference type="EMBL" id="CDMY01000366">
    <property type="protein sequence ID" value="CEM06470.1"/>
    <property type="molecule type" value="Genomic_DNA"/>
</dbReference>
<protein>
    <recommendedName>
        <fullName evidence="5">HTTM domain-containing protein</fullName>
    </recommendedName>
</protein>
<gene>
    <name evidence="3" type="ORF">Vbra_5664</name>
</gene>
<feature type="transmembrane region" description="Helical" evidence="1">
    <location>
        <begin position="192"/>
        <end position="210"/>
    </location>
</feature>
<dbReference type="VEuPathDB" id="CryptoDB:Vbra_5664"/>
<accession>A0A0G4F3Q8</accession>
<name>A0A0G4F3Q8_VITBC</name>
<keyword evidence="1" id="KW-0812">Transmembrane</keyword>
<feature type="chain" id="PRO_5005188248" description="HTTM domain-containing protein" evidence="2">
    <location>
        <begin position="21"/>
        <end position="523"/>
    </location>
</feature>
<keyword evidence="2" id="KW-0732">Signal</keyword>
<feature type="transmembrane region" description="Helical" evidence="1">
    <location>
        <begin position="43"/>
        <end position="62"/>
    </location>
</feature>
<evidence type="ECO:0000256" key="1">
    <source>
        <dbReference type="SAM" id="Phobius"/>
    </source>
</evidence>
<feature type="transmembrane region" description="Helical" evidence="1">
    <location>
        <begin position="283"/>
        <end position="305"/>
    </location>
</feature>
<sequence>MMVWTLLFAWTRHPLFLVAALVNDLAHVAPYWPDVPNHSNLIVFLDVIILMWLLWDVSLAVVRHFRHRGSKDGLKKGSIRSGDILQVISSSMECSAYHRIMPLLPFLFSVLYWFAGFHKLNYDFFTPPQSCVADFTRRIAGGMGIQHHQWLADLLRPDTQAAAMTVLFLGAFVILWELGCAVLVWSRRWRPYVLGFIAFMHMNLALAKFVNFSSLINVFILAFLAISLPHTTLVKAFMEDTEGKSRRWAVWSRVHLYVYANLLASCSFWLIRLAPEGSKKKLMYVRLRAAVFIVSTIHLLATPLYRAIVHHSRQQPKTKAKSEDSPPPPPVSLSFFQAARRLSCLNWVYVLLMVLFYLMPYLGLRTAGCATMFSNLQIESVAYPPYASRSNHLLVSSDALRLFSYTDDLVYFHSWPSGMIGRKTWGKMTGQAVPLVEVHKMVRKAIIETDPRLNYGLQFAANFSYYHHPSGADDDDSGGWETRWVKDIRKEELFTSGELVSWWEMRLLSFRPIPFNAPKRCYW</sequence>